<dbReference type="Proteomes" id="UP000182241">
    <property type="component" value="Unassembled WGS sequence"/>
</dbReference>
<protein>
    <submittedName>
        <fullName evidence="2">Asparagine synthase</fullName>
    </submittedName>
</protein>
<dbReference type="AlphaFoldDB" id="A0A1H4UER9"/>
<dbReference type="InterPro" id="IPR014729">
    <property type="entry name" value="Rossmann-like_a/b/a_fold"/>
</dbReference>
<sequence length="341" mass="36106">MTELRCGYPQAPTEFLTETVDFTVPTTCRRDITEPQAAAELLLTTLRERIGSVLAAAPDQARVVLMMGAGVDSGAVAGVLAELDRPFDAVTVATTAQPDEAVAASAISALDGATHHSLLLDTAEVTALSREALARLGLGELWAVAEAIPLLALRRFLDAQSGRNPTNTVLLTGKGADVLLLGGADAPGPLHETSTTEAVDAQVRGLAIRAYGRGLVDNFDGRLLGRWAPTLHRAYQSRTFWDAGTRLAPSAMFRTSDPVPAGGLPADKYSLRLACSTLPTSEFAWRPKDPLQRSSGLHAALHDAARVYAAELPAAGTFRDPYAESSADISARLFLELLLRG</sequence>
<dbReference type="RefSeq" id="WP_068741720.1">
    <property type="nucleotide sequence ID" value="NZ_FNSA01000003.1"/>
</dbReference>
<dbReference type="STRING" id="57704.SAMN04489793_2880"/>
<name>A0A1H4UER9_TSUTY</name>
<keyword evidence="3" id="KW-1185">Reference proteome</keyword>
<dbReference type="Gene3D" id="3.40.50.620">
    <property type="entry name" value="HUPs"/>
    <property type="match status" value="1"/>
</dbReference>
<dbReference type="EMBL" id="FNSA01000003">
    <property type="protein sequence ID" value="SEC67352.1"/>
    <property type="molecule type" value="Genomic_DNA"/>
</dbReference>
<proteinExistence type="predicted"/>
<dbReference type="GO" id="GO:0004066">
    <property type="term" value="F:asparagine synthase (glutamine-hydrolyzing) activity"/>
    <property type="evidence" value="ECO:0007669"/>
    <property type="project" value="InterPro"/>
</dbReference>
<dbReference type="OrthoDB" id="4531922at2"/>
<dbReference type="SUPFAM" id="SSF52402">
    <property type="entry name" value="Adenine nucleotide alpha hydrolases-like"/>
    <property type="match status" value="1"/>
</dbReference>
<evidence type="ECO:0000313" key="3">
    <source>
        <dbReference type="Proteomes" id="UP000182241"/>
    </source>
</evidence>
<dbReference type="GO" id="GO:0006529">
    <property type="term" value="P:asparagine biosynthetic process"/>
    <property type="evidence" value="ECO:0007669"/>
    <property type="project" value="InterPro"/>
</dbReference>
<organism evidence="2 3">
    <name type="scientific">Tsukamurella tyrosinosolvens</name>
    <dbReference type="NCBI Taxonomy" id="57704"/>
    <lineage>
        <taxon>Bacteria</taxon>
        <taxon>Bacillati</taxon>
        <taxon>Actinomycetota</taxon>
        <taxon>Actinomycetes</taxon>
        <taxon>Mycobacteriales</taxon>
        <taxon>Tsukamurellaceae</taxon>
        <taxon>Tsukamurella</taxon>
    </lineage>
</organism>
<dbReference type="InterPro" id="IPR001962">
    <property type="entry name" value="Asn_synthase"/>
</dbReference>
<feature type="domain" description="Asparagine synthetase" evidence="1">
    <location>
        <begin position="60"/>
        <end position="197"/>
    </location>
</feature>
<reference evidence="3" key="1">
    <citation type="submission" date="2016-10" db="EMBL/GenBank/DDBJ databases">
        <authorList>
            <person name="Varghese N."/>
            <person name="Submissions S."/>
        </authorList>
    </citation>
    <scope>NUCLEOTIDE SEQUENCE [LARGE SCALE GENOMIC DNA]</scope>
    <source>
        <strain evidence="3">DSM 44234</strain>
    </source>
</reference>
<evidence type="ECO:0000313" key="2">
    <source>
        <dbReference type="EMBL" id="SEC67352.1"/>
    </source>
</evidence>
<evidence type="ECO:0000259" key="1">
    <source>
        <dbReference type="Pfam" id="PF00733"/>
    </source>
</evidence>
<accession>A0A1H4UER9</accession>
<dbReference type="Pfam" id="PF00733">
    <property type="entry name" value="Asn_synthase"/>
    <property type="match status" value="1"/>
</dbReference>
<gene>
    <name evidence="2" type="ORF">SAMN04489793_2880</name>
</gene>